<organism evidence="1 2">
    <name type="scientific">Purpureocillium lilacinum</name>
    <name type="common">Paecilomyces lilacinus</name>
    <dbReference type="NCBI Taxonomy" id="33203"/>
    <lineage>
        <taxon>Eukaryota</taxon>
        <taxon>Fungi</taxon>
        <taxon>Dikarya</taxon>
        <taxon>Ascomycota</taxon>
        <taxon>Pezizomycotina</taxon>
        <taxon>Sordariomycetes</taxon>
        <taxon>Hypocreomycetidae</taxon>
        <taxon>Hypocreales</taxon>
        <taxon>Ophiocordycipitaceae</taxon>
        <taxon>Purpureocillium</taxon>
    </lineage>
</organism>
<dbReference type="EMBL" id="JBGNUJ010000013">
    <property type="protein sequence ID" value="KAL3952252.1"/>
    <property type="molecule type" value="Genomic_DNA"/>
</dbReference>
<keyword evidence="2" id="KW-1185">Reference proteome</keyword>
<protein>
    <submittedName>
        <fullName evidence="1">Uncharacterized protein</fullName>
    </submittedName>
</protein>
<name>A0ACC4D7D6_PURLI</name>
<sequence>MPAPSQPPSGDRPADGQNPSQILTQEPLPAQPMEASPRLRGGGGEGDGPHRENVCGLFLDFCRIESIRCC</sequence>
<comment type="caution">
    <text evidence="1">The sequence shown here is derived from an EMBL/GenBank/DDBJ whole genome shotgun (WGS) entry which is preliminary data.</text>
</comment>
<evidence type="ECO:0000313" key="2">
    <source>
        <dbReference type="Proteomes" id="UP001638806"/>
    </source>
</evidence>
<reference evidence="1" key="1">
    <citation type="submission" date="2024-12" db="EMBL/GenBank/DDBJ databases">
        <title>Comparative genomics and development of molecular markers within Purpureocillium lilacinum and among Purpureocillium species.</title>
        <authorList>
            <person name="Yeh Z.-Y."/>
            <person name="Ni N.-T."/>
            <person name="Lo P.-H."/>
            <person name="Mushyakhwo K."/>
            <person name="Lin C.-F."/>
            <person name="Nai Y.-S."/>
        </authorList>
    </citation>
    <scope>NUCLEOTIDE SEQUENCE</scope>
    <source>
        <strain evidence="1">NCHU-NPUST-175</strain>
    </source>
</reference>
<proteinExistence type="predicted"/>
<evidence type="ECO:0000313" key="1">
    <source>
        <dbReference type="EMBL" id="KAL3952252.1"/>
    </source>
</evidence>
<accession>A0ACC4D7D6</accession>
<gene>
    <name evidence="1" type="ORF">ACCO45_013969</name>
</gene>
<dbReference type="Proteomes" id="UP001638806">
    <property type="component" value="Unassembled WGS sequence"/>
</dbReference>